<protein>
    <recommendedName>
        <fullName evidence="3">MarR family transcriptional regulator</fullName>
    </recommendedName>
</protein>
<organism evidence="1 2">
    <name type="scientific">Fusobacterium varium ATCC 27725</name>
    <dbReference type="NCBI Taxonomy" id="469618"/>
    <lineage>
        <taxon>Bacteria</taxon>
        <taxon>Fusobacteriati</taxon>
        <taxon>Fusobacteriota</taxon>
        <taxon>Fusobacteriia</taxon>
        <taxon>Fusobacteriales</taxon>
        <taxon>Fusobacteriaceae</taxon>
        <taxon>Fusobacterium</taxon>
    </lineage>
</organism>
<proteinExistence type="predicted"/>
<geneLocation type="plasmid" evidence="2">
    <name>pfvar_27725</name>
</geneLocation>
<evidence type="ECO:0008006" key="3">
    <source>
        <dbReference type="Google" id="ProtNLM"/>
    </source>
</evidence>
<name>A0ABM6U867_FUSVA</name>
<accession>A0ABM6U867</accession>
<keyword evidence="1" id="KW-0614">Plasmid</keyword>
<dbReference type="Proteomes" id="UP000241238">
    <property type="component" value="Plasmid pFvar_27725"/>
</dbReference>
<dbReference type="EMBL" id="CP028104">
    <property type="protein sequence ID" value="AVQ32601.1"/>
    <property type="molecule type" value="Genomic_DNA"/>
</dbReference>
<dbReference type="RefSeq" id="WP_005950172.1">
    <property type="nucleotide sequence ID" value="NZ_CP028104.1"/>
</dbReference>
<reference evidence="2" key="1">
    <citation type="journal article" date="2018" name="MSphere">
        <title>Fusobacterium Genomics Using MinION and Illumina Sequencing Enables Genome Completion and Correction.</title>
        <authorList>
            <person name="Todd S.M."/>
            <person name="Settlage R.E."/>
            <person name="Lahmers K.K."/>
            <person name="Slade D.J."/>
        </authorList>
    </citation>
    <scope>NUCLEOTIDE SEQUENCE [LARGE SCALE GENOMIC DNA]</scope>
    <source>
        <strain evidence="2">ATCC 27725</strain>
    </source>
</reference>
<sequence>MSKANMYRNKIRELVDKLKREQQIKYKKYYENRDSFEDYYGQKELIESLTLGKSALSLLSILEAETNYDLVKDELKKLEINDITVYIDEERRIFIKRIDKKSYKVYIEQLEDVNSGMKHECDLEYLMDLIVKEMNLNNIRRVE</sequence>
<evidence type="ECO:0000313" key="2">
    <source>
        <dbReference type="Proteomes" id="UP000241238"/>
    </source>
</evidence>
<keyword evidence="2" id="KW-1185">Reference proteome</keyword>
<dbReference type="GeneID" id="77469363"/>
<gene>
    <name evidence="1" type="ORF">C4N18_15245</name>
</gene>
<evidence type="ECO:0000313" key="1">
    <source>
        <dbReference type="EMBL" id="AVQ32601.1"/>
    </source>
</evidence>